<dbReference type="Pfam" id="PF03184">
    <property type="entry name" value="DDE_1"/>
    <property type="match status" value="1"/>
</dbReference>
<evidence type="ECO:0000313" key="3">
    <source>
        <dbReference type="Proteomes" id="UP000821866"/>
    </source>
</evidence>
<feature type="domain" description="DDE-1" evidence="1">
    <location>
        <begin position="1"/>
        <end position="101"/>
    </location>
</feature>
<reference evidence="2" key="1">
    <citation type="journal article" date="2020" name="Cell">
        <title>Large-Scale Comparative Analyses of Tick Genomes Elucidate Their Genetic Diversity and Vector Capacities.</title>
        <authorList>
            <consortium name="Tick Genome and Microbiome Consortium (TIGMIC)"/>
            <person name="Jia N."/>
            <person name="Wang J."/>
            <person name="Shi W."/>
            <person name="Du L."/>
            <person name="Sun Y."/>
            <person name="Zhan W."/>
            <person name="Jiang J.F."/>
            <person name="Wang Q."/>
            <person name="Zhang B."/>
            <person name="Ji P."/>
            <person name="Bell-Sakyi L."/>
            <person name="Cui X.M."/>
            <person name="Yuan T.T."/>
            <person name="Jiang B.G."/>
            <person name="Yang W.F."/>
            <person name="Lam T.T."/>
            <person name="Chang Q.C."/>
            <person name="Ding S.J."/>
            <person name="Wang X.J."/>
            <person name="Zhu J.G."/>
            <person name="Ruan X.D."/>
            <person name="Zhao L."/>
            <person name="Wei J.T."/>
            <person name="Ye R.Z."/>
            <person name="Que T.C."/>
            <person name="Du C.H."/>
            <person name="Zhou Y.H."/>
            <person name="Cheng J.X."/>
            <person name="Dai P.F."/>
            <person name="Guo W.B."/>
            <person name="Han X.H."/>
            <person name="Huang E.J."/>
            <person name="Li L.F."/>
            <person name="Wei W."/>
            <person name="Gao Y.C."/>
            <person name="Liu J.Z."/>
            <person name="Shao H.Z."/>
            <person name="Wang X."/>
            <person name="Wang C.C."/>
            <person name="Yang T.C."/>
            <person name="Huo Q.B."/>
            <person name="Li W."/>
            <person name="Chen H.Y."/>
            <person name="Chen S.E."/>
            <person name="Zhou L.G."/>
            <person name="Ni X.B."/>
            <person name="Tian J.H."/>
            <person name="Sheng Y."/>
            <person name="Liu T."/>
            <person name="Pan Y.S."/>
            <person name="Xia L.Y."/>
            <person name="Li J."/>
            <person name="Zhao F."/>
            <person name="Cao W.C."/>
        </authorList>
    </citation>
    <scope>NUCLEOTIDE SEQUENCE</scope>
    <source>
        <strain evidence="2">Rmic-2018</strain>
    </source>
</reference>
<dbReference type="GO" id="GO:0003676">
    <property type="term" value="F:nucleic acid binding"/>
    <property type="evidence" value="ECO:0007669"/>
    <property type="project" value="InterPro"/>
</dbReference>
<accession>A0A9J6DJS5</accession>
<dbReference type="InterPro" id="IPR004875">
    <property type="entry name" value="DDE_SF_endonuclease_dom"/>
</dbReference>
<dbReference type="Proteomes" id="UP000821866">
    <property type="component" value="Chromosome 7"/>
</dbReference>
<organism evidence="2 3">
    <name type="scientific">Rhipicephalus microplus</name>
    <name type="common">Cattle tick</name>
    <name type="synonym">Boophilus microplus</name>
    <dbReference type="NCBI Taxonomy" id="6941"/>
    <lineage>
        <taxon>Eukaryota</taxon>
        <taxon>Metazoa</taxon>
        <taxon>Ecdysozoa</taxon>
        <taxon>Arthropoda</taxon>
        <taxon>Chelicerata</taxon>
        <taxon>Arachnida</taxon>
        <taxon>Acari</taxon>
        <taxon>Parasitiformes</taxon>
        <taxon>Ixodida</taxon>
        <taxon>Ixodoidea</taxon>
        <taxon>Ixodidae</taxon>
        <taxon>Rhipicephalinae</taxon>
        <taxon>Rhipicephalus</taxon>
        <taxon>Boophilus</taxon>
    </lineage>
</organism>
<protein>
    <recommendedName>
        <fullName evidence="1">DDE-1 domain-containing protein</fullName>
    </recommendedName>
</protein>
<keyword evidence="3" id="KW-1185">Reference proteome</keyword>
<dbReference type="EMBL" id="JABSTU010000009">
    <property type="protein sequence ID" value="KAH8022166.1"/>
    <property type="molecule type" value="Genomic_DNA"/>
</dbReference>
<dbReference type="VEuPathDB" id="VectorBase:LOC119181915"/>
<evidence type="ECO:0000259" key="1">
    <source>
        <dbReference type="Pfam" id="PF03184"/>
    </source>
</evidence>
<comment type="caution">
    <text evidence="2">The sequence shown here is derived from an EMBL/GenBank/DDBJ whole genome shotgun (WGS) entry which is preliminary data.</text>
</comment>
<proteinExistence type="predicted"/>
<name>A0A9J6DJS5_RHIMP</name>
<sequence length="118" mass="13216">MLVLNSFCGHLVDHVRDELKDLHTDLAVIRGILTWILQPLDVSLNKPFKGNVRRLYTTWMAGGQHQLTTGGKAKRPPVEMLCARIMEAWQAISDEIIGKSFKKTAISNALDASEDDML</sequence>
<evidence type="ECO:0000313" key="2">
    <source>
        <dbReference type="EMBL" id="KAH8022166.1"/>
    </source>
</evidence>
<gene>
    <name evidence="2" type="ORF">HPB51_022299</name>
</gene>
<reference evidence="2" key="2">
    <citation type="submission" date="2021-09" db="EMBL/GenBank/DDBJ databases">
        <authorList>
            <person name="Jia N."/>
            <person name="Wang J."/>
            <person name="Shi W."/>
            <person name="Du L."/>
            <person name="Sun Y."/>
            <person name="Zhan W."/>
            <person name="Jiang J."/>
            <person name="Wang Q."/>
            <person name="Zhang B."/>
            <person name="Ji P."/>
            <person name="Sakyi L.B."/>
            <person name="Cui X."/>
            <person name="Yuan T."/>
            <person name="Jiang B."/>
            <person name="Yang W."/>
            <person name="Lam T.T.-Y."/>
            <person name="Chang Q."/>
            <person name="Ding S."/>
            <person name="Wang X."/>
            <person name="Zhu J."/>
            <person name="Ruan X."/>
            <person name="Zhao L."/>
            <person name="Wei J."/>
            <person name="Que T."/>
            <person name="Du C."/>
            <person name="Cheng J."/>
            <person name="Dai P."/>
            <person name="Han X."/>
            <person name="Huang E."/>
            <person name="Gao Y."/>
            <person name="Liu J."/>
            <person name="Shao H."/>
            <person name="Ye R."/>
            <person name="Li L."/>
            <person name="Wei W."/>
            <person name="Wang X."/>
            <person name="Wang C."/>
            <person name="Huo Q."/>
            <person name="Li W."/>
            <person name="Guo W."/>
            <person name="Chen H."/>
            <person name="Chen S."/>
            <person name="Zhou L."/>
            <person name="Zhou L."/>
            <person name="Ni X."/>
            <person name="Tian J."/>
            <person name="Zhou Y."/>
            <person name="Sheng Y."/>
            <person name="Liu T."/>
            <person name="Pan Y."/>
            <person name="Xia L."/>
            <person name="Li J."/>
            <person name="Zhao F."/>
            <person name="Cao W."/>
        </authorList>
    </citation>
    <scope>NUCLEOTIDE SEQUENCE</scope>
    <source>
        <strain evidence="2">Rmic-2018</strain>
        <tissue evidence="2">Larvae</tissue>
    </source>
</reference>
<dbReference type="AlphaFoldDB" id="A0A9J6DJS5"/>